<dbReference type="Gene3D" id="3.40.1690.10">
    <property type="entry name" value="secretion proteins EscU"/>
    <property type="match status" value="1"/>
</dbReference>
<name>A0A212JNU4_9PROT</name>
<dbReference type="SUPFAM" id="SSF160544">
    <property type="entry name" value="EscU C-terminal domain-like"/>
    <property type="match status" value="1"/>
</dbReference>
<keyword evidence="8 13" id="KW-0653">Protein transport</keyword>
<comment type="caution">
    <text evidence="13">Lacks conserved residue(s) required for the propagation of feature annotation.</text>
</comment>
<keyword evidence="6 13" id="KW-0812">Transmembrane</keyword>
<comment type="similarity">
    <text evidence="2 13">Belongs to the type III secretion exporter family.</text>
</comment>
<dbReference type="GO" id="GO:0044780">
    <property type="term" value="P:bacterial-type flagellum assembly"/>
    <property type="evidence" value="ECO:0007669"/>
    <property type="project" value="InterPro"/>
</dbReference>
<keyword evidence="15" id="KW-0966">Cell projection</keyword>
<protein>
    <recommendedName>
        <fullName evidence="3 13">Flagellar biosynthetic protein FlhB</fullName>
    </recommendedName>
</protein>
<dbReference type="FunFam" id="3.40.1690.10:FF:000001">
    <property type="entry name" value="Flagellar biosynthetic protein FlhB"/>
    <property type="match status" value="1"/>
</dbReference>
<evidence type="ECO:0000256" key="7">
    <source>
        <dbReference type="ARBA" id="ARBA00022795"/>
    </source>
</evidence>
<evidence type="ECO:0000256" key="6">
    <source>
        <dbReference type="ARBA" id="ARBA00022692"/>
    </source>
</evidence>
<dbReference type="PANTHER" id="PTHR30531">
    <property type="entry name" value="FLAGELLAR BIOSYNTHETIC PROTEIN FLHB"/>
    <property type="match status" value="1"/>
</dbReference>
<accession>A0A212JNU4</accession>
<evidence type="ECO:0000256" key="13">
    <source>
        <dbReference type="RuleBase" id="RU364091"/>
    </source>
</evidence>
<dbReference type="PANTHER" id="PTHR30531:SF12">
    <property type="entry name" value="FLAGELLAR BIOSYNTHETIC PROTEIN FLHB"/>
    <property type="match status" value="1"/>
</dbReference>
<feature type="transmembrane region" description="Helical" evidence="13">
    <location>
        <begin position="89"/>
        <end position="110"/>
    </location>
</feature>
<evidence type="ECO:0000256" key="5">
    <source>
        <dbReference type="ARBA" id="ARBA00022475"/>
    </source>
</evidence>
<organism evidence="15">
    <name type="scientific">uncultured Alphaproteobacteria bacterium</name>
    <dbReference type="NCBI Taxonomy" id="91750"/>
    <lineage>
        <taxon>Bacteria</taxon>
        <taxon>Pseudomonadati</taxon>
        <taxon>Pseudomonadota</taxon>
        <taxon>Alphaproteobacteria</taxon>
        <taxon>environmental samples</taxon>
    </lineage>
</organism>
<dbReference type="EMBL" id="FLUO01000001">
    <property type="protein sequence ID" value="SBW01070.1"/>
    <property type="molecule type" value="Genomic_DNA"/>
</dbReference>
<keyword evidence="9 13" id="KW-1133">Transmembrane helix</keyword>
<dbReference type="Gene3D" id="6.10.250.2080">
    <property type="match status" value="1"/>
</dbReference>
<evidence type="ECO:0000256" key="4">
    <source>
        <dbReference type="ARBA" id="ARBA00022448"/>
    </source>
</evidence>
<sequence>MSEEDDSSKTEEPTGKRLEKAREEGNVPISQEIKSLLMLIGGLTAIGMFAPKVAGDIRRTLTPFLARPHELPTDFNGLRDLISGTLLDVGLALLFPISVLIGLAVLSVYLQVGFVYSPKRIAPSLSKLNIIKGLQQFFSPKRLVEVLKSLAKLALIGGALWLVVWPRLDWLLQLPGMETEAMLMKTRVLILILVATIVGVMLAVSAADMFWVRYQNHKKLKMTKQEVKDEHKQAEGDPQVKSRIRAIRMERLRKRMMAAVPSADVVITNPTHFAVALRYKVDEMAAPKVVAKGADLIAKKIREIAEEHEVPMVENPPLARALYASVEVDQFIPPEHYKPVAEVISYVMRLKKKSR</sequence>
<keyword evidence="5 13" id="KW-1003">Cell membrane</keyword>
<evidence type="ECO:0000256" key="11">
    <source>
        <dbReference type="ARBA" id="ARBA00023225"/>
    </source>
</evidence>
<dbReference type="PRINTS" id="PR00950">
    <property type="entry name" value="TYPE3IMSPROT"/>
</dbReference>
<keyword evidence="4 13" id="KW-0813">Transport</keyword>
<dbReference type="InterPro" id="IPR006136">
    <property type="entry name" value="FlhB"/>
</dbReference>
<evidence type="ECO:0000256" key="12">
    <source>
        <dbReference type="ARBA" id="ARBA00025078"/>
    </source>
</evidence>
<evidence type="ECO:0000256" key="9">
    <source>
        <dbReference type="ARBA" id="ARBA00022989"/>
    </source>
</evidence>
<gene>
    <name evidence="13" type="primary">flhB</name>
    <name evidence="15" type="ORF">KL86APRO_11375</name>
</gene>
<evidence type="ECO:0000256" key="8">
    <source>
        <dbReference type="ARBA" id="ARBA00022927"/>
    </source>
</evidence>
<dbReference type="InterPro" id="IPR029025">
    <property type="entry name" value="T3SS_substrate_exporter_C"/>
</dbReference>
<dbReference type="InterPro" id="IPR006135">
    <property type="entry name" value="T3SS_substrate_exporter"/>
</dbReference>
<feature type="transmembrane region" description="Helical" evidence="13">
    <location>
        <begin position="150"/>
        <end position="168"/>
    </location>
</feature>
<feature type="compositionally biased region" description="Basic and acidic residues" evidence="14">
    <location>
        <begin position="7"/>
        <end position="24"/>
    </location>
</feature>
<keyword evidence="15" id="KW-0282">Flagellum</keyword>
<feature type="transmembrane region" description="Helical" evidence="13">
    <location>
        <begin position="188"/>
        <end position="212"/>
    </location>
</feature>
<dbReference type="AlphaFoldDB" id="A0A212JNU4"/>
<dbReference type="GO" id="GO:0009306">
    <property type="term" value="P:protein secretion"/>
    <property type="evidence" value="ECO:0007669"/>
    <property type="project" value="InterPro"/>
</dbReference>
<keyword evidence="11 13" id="KW-1006">Bacterial flagellum protein export</keyword>
<evidence type="ECO:0000256" key="3">
    <source>
        <dbReference type="ARBA" id="ARBA00021622"/>
    </source>
</evidence>
<feature type="region of interest" description="Disordered" evidence="14">
    <location>
        <begin position="1"/>
        <end position="24"/>
    </location>
</feature>
<reference evidence="15" key="1">
    <citation type="submission" date="2016-04" db="EMBL/GenBank/DDBJ databases">
        <authorList>
            <person name="Evans L.H."/>
            <person name="Alamgir A."/>
            <person name="Owens N."/>
            <person name="Weber N.D."/>
            <person name="Virtaneva K."/>
            <person name="Barbian K."/>
            <person name="Babar A."/>
            <person name="Rosenke K."/>
        </authorList>
    </citation>
    <scope>NUCLEOTIDE SEQUENCE</scope>
    <source>
        <strain evidence="15">86</strain>
    </source>
</reference>
<evidence type="ECO:0000256" key="2">
    <source>
        <dbReference type="ARBA" id="ARBA00010690"/>
    </source>
</evidence>
<dbReference type="Pfam" id="PF01312">
    <property type="entry name" value="Bac_export_2"/>
    <property type="match status" value="1"/>
</dbReference>
<keyword evidence="7 13" id="KW-1005">Bacterial flagellum biogenesis</keyword>
<dbReference type="GO" id="GO:0005886">
    <property type="term" value="C:plasma membrane"/>
    <property type="evidence" value="ECO:0007669"/>
    <property type="project" value="UniProtKB-SubCell"/>
</dbReference>
<evidence type="ECO:0000256" key="1">
    <source>
        <dbReference type="ARBA" id="ARBA00004651"/>
    </source>
</evidence>
<keyword evidence="10 13" id="KW-0472">Membrane</keyword>
<evidence type="ECO:0000256" key="14">
    <source>
        <dbReference type="SAM" id="MobiDB-lite"/>
    </source>
</evidence>
<comment type="subcellular location">
    <subcellularLocation>
        <location evidence="1">Cell membrane</location>
        <topology evidence="1">Multi-pass membrane protein</topology>
    </subcellularLocation>
</comment>
<evidence type="ECO:0000313" key="15">
    <source>
        <dbReference type="EMBL" id="SBW01070.1"/>
    </source>
</evidence>
<dbReference type="NCBIfam" id="TIGR00328">
    <property type="entry name" value="flhB"/>
    <property type="match status" value="1"/>
</dbReference>
<keyword evidence="15" id="KW-0969">Cilium</keyword>
<comment type="function">
    <text evidence="12 13">Required for formation of the rod structure in the basal body of the flagellar apparatus. Together with FliI and FliH, may constitute the export apparatus of flagellin.</text>
</comment>
<evidence type="ECO:0000256" key="10">
    <source>
        <dbReference type="ARBA" id="ARBA00023136"/>
    </source>
</evidence>
<proteinExistence type="inferred from homology"/>